<keyword evidence="7" id="KW-0946">Virion</keyword>
<dbReference type="EMBL" id="CP039347">
    <property type="protein sequence ID" value="QCD85823.1"/>
    <property type="molecule type" value="Genomic_DNA"/>
</dbReference>
<evidence type="ECO:0000313" key="7">
    <source>
        <dbReference type="EMBL" id="QCD85823.1"/>
    </source>
</evidence>
<evidence type="ECO:0000256" key="2">
    <source>
        <dbReference type="ARBA" id="ARBA00022529"/>
    </source>
</evidence>
<proteinExistence type="inferred from homology"/>
<name>A0A4D6LBF2_VIGUN</name>
<keyword evidence="6" id="KW-0732">Signal</keyword>
<evidence type="ECO:0000256" key="5">
    <source>
        <dbReference type="ARBA" id="ARBA00023157"/>
    </source>
</evidence>
<evidence type="ECO:0000256" key="3">
    <source>
        <dbReference type="ARBA" id="ARBA00022577"/>
    </source>
</evidence>
<organism evidence="7 8">
    <name type="scientific">Vigna unguiculata</name>
    <name type="common">Cowpea</name>
    <dbReference type="NCBI Taxonomy" id="3917"/>
    <lineage>
        <taxon>Eukaryota</taxon>
        <taxon>Viridiplantae</taxon>
        <taxon>Streptophyta</taxon>
        <taxon>Embryophyta</taxon>
        <taxon>Tracheophyta</taxon>
        <taxon>Spermatophyta</taxon>
        <taxon>Magnoliopsida</taxon>
        <taxon>eudicotyledons</taxon>
        <taxon>Gunneridae</taxon>
        <taxon>Pentapetalae</taxon>
        <taxon>rosids</taxon>
        <taxon>fabids</taxon>
        <taxon>Fabales</taxon>
        <taxon>Fabaceae</taxon>
        <taxon>Papilionoideae</taxon>
        <taxon>50 kb inversion clade</taxon>
        <taxon>NPAAA clade</taxon>
        <taxon>indigoferoid/millettioid clade</taxon>
        <taxon>Phaseoleae</taxon>
        <taxon>Vigna</taxon>
    </lineage>
</organism>
<evidence type="ECO:0000256" key="1">
    <source>
        <dbReference type="ARBA" id="ARBA00006722"/>
    </source>
</evidence>
<dbReference type="PANTHER" id="PTHR33830:SF3">
    <property type="entry name" value="DEFENSIN-LIKE PROTEIN 127-RELATED"/>
    <property type="match status" value="1"/>
</dbReference>
<evidence type="ECO:0000256" key="6">
    <source>
        <dbReference type="SAM" id="SignalP"/>
    </source>
</evidence>
<keyword evidence="7" id="KW-0167">Capsid protein</keyword>
<accession>A0A4D6LBF2</accession>
<dbReference type="PANTHER" id="PTHR33830">
    <property type="entry name" value="DEFENSIN-LIKE PROTEIN 184-RELATED"/>
    <property type="match status" value="1"/>
</dbReference>
<protein>
    <submittedName>
        <fullName evidence="7">S locus-related glycoprotein 1 binding pollen coat protein</fullName>
    </submittedName>
</protein>
<keyword evidence="4" id="KW-0611">Plant defense</keyword>
<evidence type="ECO:0000256" key="4">
    <source>
        <dbReference type="ARBA" id="ARBA00022821"/>
    </source>
</evidence>
<keyword evidence="5" id="KW-1015">Disulfide bond</keyword>
<keyword evidence="3" id="KW-0295">Fungicide</keyword>
<dbReference type="Proteomes" id="UP000501690">
    <property type="component" value="Linkage Group LG3"/>
</dbReference>
<evidence type="ECO:0000313" key="8">
    <source>
        <dbReference type="Proteomes" id="UP000501690"/>
    </source>
</evidence>
<dbReference type="AlphaFoldDB" id="A0A4D6LBF2"/>
<feature type="signal peptide" evidence="6">
    <location>
        <begin position="1"/>
        <end position="18"/>
    </location>
</feature>
<keyword evidence="8" id="KW-1185">Reference proteome</keyword>
<keyword evidence="2" id="KW-0929">Antimicrobial</keyword>
<gene>
    <name evidence="7" type="ORF">DEO72_LG3g344</name>
</gene>
<dbReference type="GO" id="GO:0031640">
    <property type="term" value="P:killing of cells of another organism"/>
    <property type="evidence" value="ECO:0007669"/>
    <property type="project" value="UniProtKB-KW"/>
</dbReference>
<dbReference type="Pfam" id="PF07333">
    <property type="entry name" value="SLR1-BP"/>
    <property type="match status" value="1"/>
</dbReference>
<dbReference type="GO" id="GO:0050832">
    <property type="term" value="P:defense response to fungus"/>
    <property type="evidence" value="ECO:0007669"/>
    <property type="project" value="UniProtKB-KW"/>
</dbReference>
<reference evidence="7 8" key="1">
    <citation type="submission" date="2019-04" db="EMBL/GenBank/DDBJ databases">
        <title>An improved genome assembly and genetic linkage map for asparagus bean, Vigna unguiculata ssp. sesquipedialis.</title>
        <authorList>
            <person name="Xia Q."/>
            <person name="Zhang R."/>
            <person name="Dong Y."/>
        </authorList>
    </citation>
    <scope>NUCLEOTIDE SEQUENCE [LARGE SCALE GENOMIC DNA]</scope>
    <source>
        <tissue evidence="7">Leaf</tissue>
    </source>
</reference>
<comment type="similarity">
    <text evidence="1">Belongs to the DEFL family.</text>
</comment>
<sequence length="83" mass="8924">MKMKSMSLMMMFVLVVVSIGMEKEGPLRMAEGACSEILSHGGCVVSKCTSDCVARHPGMHGNGKCDKTSSCVCTYWCTPPESD</sequence>
<feature type="chain" id="PRO_5020032453" evidence="6">
    <location>
        <begin position="19"/>
        <end position="83"/>
    </location>
</feature>
<dbReference type="InterPro" id="IPR010851">
    <property type="entry name" value="DEFL"/>
</dbReference>